<proteinExistence type="predicted"/>
<sequence length="304" mass="34453">MSEAARVTFYLEDGLRQSAQAGQHNFLRLVGEVLRGAGFALAYRPDTDAERAASATRPGYALFHMAEPSHDRALTLRRVYHYPFWAIEPSGQRWDWHVAKTVFPTDAVPRKEADRFYRFWQQRLFSDAPQTATRDGFVYVPLQGRLLQHRSFQSCSPLDMLRAVLAHDPRPVIAALHPKESYSEGELVALERLERDSPRLTVTLGEMERWLRGCDYVATQNSSAAFNGFFFGKPAVLFALADFHHITADAARLGAEQALHAAPLMRPDYAGYLHWFWQKMAINAGRPEAKGKIHAAFQRAGWPV</sequence>
<reference evidence="1 2" key="1">
    <citation type="submission" date="2019-03" db="EMBL/GenBank/DDBJ databases">
        <authorList>
            <person name="Zhang S."/>
        </authorList>
    </citation>
    <scope>NUCLEOTIDE SEQUENCE [LARGE SCALE GENOMIC DNA]</scope>
    <source>
        <strain evidence="1 2">S4J41</strain>
    </source>
</reference>
<dbReference type="RefSeq" id="WP_132829885.1">
    <property type="nucleotide sequence ID" value="NZ_SMFP01000008.1"/>
</dbReference>
<gene>
    <name evidence="1" type="ORF">E1B25_12890</name>
</gene>
<evidence type="ECO:0008006" key="3">
    <source>
        <dbReference type="Google" id="ProtNLM"/>
    </source>
</evidence>
<evidence type="ECO:0000313" key="2">
    <source>
        <dbReference type="Proteomes" id="UP000294662"/>
    </source>
</evidence>
<dbReference type="EMBL" id="SMFP01000008">
    <property type="protein sequence ID" value="TDE36986.1"/>
    <property type="molecule type" value="Genomic_DNA"/>
</dbReference>
<keyword evidence="2" id="KW-1185">Reference proteome</keyword>
<organism evidence="1 2">
    <name type="scientific">Antarcticimicrobium sediminis</name>
    <dbReference type="NCBI Taxonomy" id="2546227"/>
    <lineage>
        <taxon>Bacteria</taxon>
        <taxon>Pseudomonadati</taxon>
        <taxon>Pseudomonadota</taxon>
        <taxon>Alphaproteobacteria</taxon>
        <taxon>Rhodobacterales</taxon>
        <taxon>Paracoccaceae</taxon>
        <taxon>Antarcticimicrobium</taxon>
    </lineage>
</organism>
<accession>A0A4V2Z7M0</accession>
<dbReference type="OrthoDB" id="6713140at2"/>
<dbReference type="Proteomes" id="UP000294662">
    <property type="component" value="Unassembled WGS sequence"/>
</dbReference>
<dbReference type="AlphaFoldDB" id="A0A4V2Z7M0"/>
<evidence type="ECO:0000313" key="1">
    <source>
        <dbReference type="EMBL" id="TDE36986.1"/>
    </source>
</evidence>
<comment type="caution">
    <text evidence="1">The sequence shown here is derived from an EMBL/GenBank/DDBJ whole genome shotgun (WGS) entry which is preliminary data.</text>
</comment>
<protein>
    <recommendedName>
        <fullName evidence="3">Capsular polysaccharide biosynthesis protein</fullName>
    </recommendedName>
</protein>
<name>A0A4V2Z7M0_9RHOB</name>